<reference evidence="2" key="1">
    <citation type="journal article" date="2015" name="PLoS Genet.">
        <title>The dynamic genome and transcriptome of the human fungal pathogen Blastomyces and close relative Emmonsia.</title>
        <authorList>
            <person name="Munoz J.F."/>
            <person name="Gauthier G.M."/>
            <person name="Desjardins C.A."/>
            <person name="Gallo J.E."/>
            <person name="Holder J."/>
            <person name="Sullivan T.D."/>
            <person name="Marty A.J."/>
            <person name="Carmen J.C."/>
            <person name="Chen Z."/>
            <person name="Ding L."/>
            <person name="Gujja S."/>
            <person name="Magrini V."/>
            <person name="Misas E."/>
            <person name="Mitreva M."/>
            <person name="Priest M."/>
            <person name="Saif S."/>
            <person name="Whiston E.A."/>
            <person name="Young S."/>
            <person name="Zeng Q."/>
            <person name="Goldman W.E."/>
            <person name="Mardis E.R."/>
            <person name="Taylor J.W."/>
            <person name="McEwen J.G."/>
            <person name="Clay O.K."/>
            <person name="Klein B.S."/>
            <person name="Cuomo C.A."/>
        </authorList>
    </citation>
    <scope>NUCLEOTIDE SEQUENCE [LARGE SCALE GENOMIC DNA]</scope>
    <source>
        <strain evidence="2">UAMH 139</strain>
    </source>
</reference>
<dbReference type="InterPro" id="IPR011009">
    <property type="entry name" value="Kinase-like_dom_sf"/>
</dbReference>
<organism evidence="1 2">
    <name type="scientific">Blastomyces silverae</name>
    <dbReference type="NCBI Taxonomy" id="2060906"/>
    <lineage>
        <taxon>Eukaryota</taxon>
        <taxon>Fungi</taxon>
        <taxon>Dikarya</taxon>
        <taxon>Ascomycota</taxon>
        <taxon>Pezizomycotina</taxon>
        <taxon>Eurotiomycetes</taxon>
        <taxon>Eurotiomycetidae</taxon>
        <taxon>Onygenales</taxon>
        <taxon>Ajellomycetaceae</taxon>
        <taxon>Blastomyces</taxon>
    </lineage>
</organism>
<dbReference type="Proteomes" id="UP000053573">
    <property type="component" value="Unassembled WGS sequence"/>
</dbReference>
<evidence type="ECO:0000313" key="1">
    <source>
        <dbReference type="EMBL" id="KLJ12320.1"/>
    </source>
</evidence>
<evidence type="ECO:0008006" key="3">
    <source>
        <dbReference type="Google" id="ProtNLM"/>
    </source>
</evidence>
<dbReference type="SUPFAM" id="SSF56112">
    <property type="entry name" value="Protein kinase-like (PK-like)"/>
    <property type="match status" value="1"/>
</dbReference>
<evidence type="ECO:0000313" key="2">
    <source>
        <dbReference type="Proteomes" id="UP000053573"/>
    </source>
</evidence>
<dbReference type="OrthoDB" id="4062651at2759"/>
<comment type="caution">
    <text evidence="1">The sequence shown here is derived from an EMBL/GenBank/DDBJ whole genome shotgun (WGS) entry which is preliminary data.</text>
</comment>
<sequence>MVPPPIELISAARRRYLFKQLIQKRPHLSRVWLAMTFPRPFSQASMRTYDRGFVKTSSFLQLLHDVIPDKWIFVYKYMYMEDDFLSLVRKQLSMQARKQILKASLRGIAELHSHDIVHSGEVEVQGLYQENGELGILKSRQQRAKRWSHPWFAGCEMVTA</sequence>
<proteinExistence type="predicted"/>
<dbReference type="STRING" id="2060906.A0A0H1BM11"/>
<keyword evidence="2" id="KW-1185">Reference proteome</keyword>
<dbReference type="AlphaFoldDB" id="A0A0H1BM11"/>
<protein>
    <recommendedName>
        <fullName evidence="3">Protein kinase domain-containing protein</fullName>
    </recommendedName>
</protein>
<dbReference type="EMBL" id="LDEV01001022">
    <property type="protein sequence ID" value="KLJ12320.1"/>
    <property type="molecule type" value="Genomic_DNA"/>
</dbReference>
<name>A0A0H1BM11_9EURO</name>
<gene>
    <name evidence="1" type="ORF">EMPG_12623</name>
</gene>
<accession>A0A0H1BM11</accession>